<proteinExistence type="predicted"/>
<protein>
    <submittedName>
        <fullName evidence="2">Uncharacterized protein</fullName>
    </submittedName>
</protein>
<evidence type="ECO:0000313" key="2">
    <source>
        <dbReference type="EMBL" id="VAX26134.1"/>
    </source>
</evidence>
<gene>
    <name evidence="2" type="ORF">MNBD_NITROSPIRAE01-1164</name>
</gene>
<accession>A0A3B1CQD7</accession>
<evidence type="ECO:0000256" key="1">
    <source>
        <dbReference type="SAM" id="Coils"/>
    </source>
</evidence>
<name>A0A3B1CQD7_9ZZZZ</name>
<dbReference type="AlphaFoldDB" id="A0A3B1CQD7"/>
<keyword evidence="1" id="KW-0175">Coiled coil</keyword>
<reference evidence="2" key="1">
    <citation type="submission" date="2018-06" db="EMBL/GenBank/DDBJ databases">
        <authorList>
            <person name="Zhirakovskaya E."/>
        </authorList>
    </citation>
    <scope>NUCLEOTIDE SEQUENCE</scope>
</reference>
<feature type="coiled-coil region" evidence="1">
    <location>
        <begin position="49"/>
        <end position="76"/>
    </location>
</feature>
<sequence>MDFLSKKSTGRLVLLILLAVMFVVEDANAFFAKESYVCDAEGNKEIKTTLELKVAKKKYRKKKRELKKELQESTGLKIRLVFFPFLDPPMNLGIGKCVSAEEGRLAIEKAKQFNGGVDRVIMQEFMPHHWIKIGATDLAELTFIPITPEDLERLSDPSLSTESFQSVYRELSALRERKLPFGLGTRQIEVDESE</sequence>
<organism evidence="2">
    <name type="scientific">hydrothermal vent metagenome</name>
    <dbReference type="NCBI Taxonomy" id="652676"/>
    <lineage>
        <taxon>unclassified sequences</taxon>
        <taxon>metagenomes</taxon>
        <taxon>ecological metagenomes</taxon>
    </lineage>
</organism>
<dbReference type="EMBL" id="UOGF01000007">
    <property type="protein sequence ID" value="VAX26134.1"/>
    <property type="molecule type" value="Genomic_DNA"/>
</dbReference>